<dbReference type="AlphaFoldDB" id="A0A2R6AZB9"/>
<proteinExistence type="inferred from homology"/>
<gene>
    <name evidence="3" type="ORF">B9Q03_03470</name>
</gene>
<sequence>MFERILVAYDGSEPSEKALEVALDIATKYSSQLEIVRVVDTSAIYSYLDVVPVDLEKQMYDEARKDLERAELRAKRKLPNAKTTLLSGDPASEILEYSHKNGFNLLVCGNRGRSKLKRVLLGSVSSRFAHESRVPVLIIR</sequence>
<organism evidence="3 4">
    <name type="scientific">Candidatus Marsarchaeota G2 archaeon OSP_D</name>
    <dbReference type="NCBI Taxonomy" id="1978157"/>
    <lineage>
        <taxon>Archaea</taxon>
        <taxon>Candidatus Marsarchaeota</taxon>
        <taxon>Candidatus Marsarchaeota group 2</taxon>
    </lineage>
</organism>
<evidence type="ECO:0000256" key="1">
    <source>
        <dbReference type="ARBA" id="ARBA00008791"/>
    </source>
</evidence>
<evidence type="ECO:0000313" key="4">
    <source>
        <dbReference type="Proteomes" id="UP000240322"/>
    </source>
</evidence>
<dbReference type="Gene3D" id="3.40.50.620">
    <property type="entry name" value="HUPs"/>
    <property type="match status" value="1"/>
</dbReference>
<comment type="caution">
    <text evidence="3">The sequence shown here is derived from an EMBL/GenBank/DDBJ whole genome shotgun (WGS) entry which is preliminary data.</text>
</comment>
<dbReference type="PIRSF" id="PIRSF006276">
    <property type="entry name" value="UspA"/>
    <property type="match status" value="1"/>
</dbReference>
<dbReference type="SUPFAM" id="SSF52402">
    <property type="entry name" value="Adenine nucleotide alpha hydrolases-like"/>
    <property type="match status" value="1"/>
</dbReference>
<name>A0A2R6AZB9_9ARCH</name>
<dbReference type="EMBL" id="NEXE01000019">
    <property type="protein sequence ID" value="PSN91730.1"/>
    <property type="molecule type" value="Genomic_DNA"/>
</dbReference>
<evidence type="ECO:0000259" key="2">
    <source>
        <dbReference type="Pfam" id="PF00582"/>
    </source>
</evidence>
<dbReference type="InterPro" id="IPR006015">
    <property type="entry name" value="Universal_stress_UspA"/>
</dbReference>
<dbReference type="PANTHER" id="PTHR46268">
    <property type="entry name" value="STRESS RESPONSE PROTEIN NHAX"/>
    <property type="match status" value="1"/>
</dbReference>
<accession>A0A2R6AZB9</accession>
<feature type="domain" description="UspA" evidence="2">
    <location>
        <begin position="1"/>
        <end position="140"/>
    </location>
</feature>
<dbReference type="CDD" id="cd00293">
    <property type="entry name" value="USP-like"/>
    <property type="match status" value="1"/>
</dbReference>
<protein>
    <submittedName>
        <fullName evidence="3">Universal stress protein UspA</fullName>
    </submittedName>
</protein>
<comment type="similarity">
    <text evidence="1">Belongs to the universal stress protein A family.</text>
</comment>
<reference evidence="3 4" key="1">
    <citation type="submission" date="2017-04" db="EMBL/GenBank/DDBJ databases">
        <title>Novel microbial lineages endemic to geothermal iron-oxide mats fill important gaps in the evolutionary history of Archaea.</title>
        <authorList>
            <person name="Jay Z.J."/>
            <person name="Beam J.P."/>
            <person name="Dlakic M."/>
            <person name="Rusch D.B."/>
            <person name="Kozubal M.A."/>
            <person name="Inskeep W.P."/>
        </authorList>
    </citation>
    <scope>NUCLEOTIDE SEQUENCE [LARGE SCALE GENOMIC DNA]</scope>
    <source>
        <strain evidence="3">OSP_D</strain>
    </source>
</reference>
<dbReference type="InterPro" id="IPR014729">
    <property type="entry name" value="Rossmann-like_a/b/a_fold"/>
</dbReference>
<dbReference type="PRINTS" id="PR01438">
    <property type="entry name" value="UNVRSLSTRESS"/>
</dbReference>
<dbReference type="PANTHER" id="PTHR46268:SF25">
    <property type="entry name" value="USPA DOMAIN PROTEIN"/>
    <property type="match status" value="1"/>
</dbReference>
<dbReference type="Proteomes" id="UP000240322">
    <property type="component" value="Unassembled WGS sequence"/>
</dbReference>
<dbReference type="InterPro" id="IPR006016">
    <property type="entry name" value="UspA"/>
</dbReference>
<evidence type="ECO:0000313" key="3">
    <source>
        <dbReference type="EMBL" id="PSN91730.1"/>
    </source>
</evidence>
<dbReference type="Pfam" id="PF00582">
    <property type="entry name" value="Usp"/>
    <property type="match status" value="1"/>
</dbReference>